<gene>
    <name evidence="3" type="ORF">N5D09_02415</name>
</gene>
<accession>A0ABD4XW75</accession>
<keyword evidence="2" id="KW-1133">Transmembrane helix</keyword>
<feature type="transmembrane region" description="Helical" evidence="2">
    <location>
        <begin position="103"/>
        <end position="124"/>
    </location>
</feature>
<feature type="region of interest" description="Disordered" evidence="1">
    <location>
        <begin position="1"/>
        <end position="20"/>
    </location>
</feature>
<sequence length="203" mass="22425">MSNSNVNEATAKTPSPAKPKSKTLKALGWISGFTPTKMAVQEVASMASISGWALKNFKGMLSFNRAQAKEDLKIASTDPERFWDELITTAKITEESVRARYTLAYWFSYVLFMGLAIGIGMVAANYTIPMALIGNIMLLNVLLMVYITNLHKLYTAREQRVVTIPAFVKITLKQPALLLPIPLPKNYKLREGRAPATTEGDPA</sequence>
<dbReference type="Proteomes" id="UP001161139">
    <property type="component" value="Unassembled WGS sequence"/>
</dbReference>
<organism evidence="3 4">
    <name type="scientific">Stutzerimonas stutzeri</name>
    <name type="common">Pseudomonas stutzeri</name>
    <dbReference type="NCBI Taxonomy" id="316"/>
    <lineage>
        <taxon>Bacteria</taxon>
        <taxon>Pseudomonadati</taxon>
        <taxon>Pseudomonadota</taxon>
        <taxon>Gammaproteobacteria</taxon>
        <taxon>Pseudomonadales</taxon>
        <taxon>Pseudomonadaceae</taxon>
        <taxon>Stutzerimonas</taxon>
    </lineage>
</organism>
<name>A0ABD4XW75_STUST</name>
<evidence type="ECO:0000313" key="3">
    <source>
        <dbReference type="EMBL" id="MDH0686938.1"/>
    </source>
</evidence>
<feature type="transmembrane region" description="Helical" evidence="2">
    <location>
        <begin position="130"/>
        <end position="150"/>
    </location>
</feature>
<proteinExistence type="predicted"/>
<keyword evidence="2" id="KW-0472">Membrane</keyword>
<evidence type="ECO:0000313" key="4">
    <source>
        <dbReference type="Proteomes" id="UP001161139"/>
    </source>
</evidence>
<comment type="caution">
    <text evidence="3">The sequence shown here is derived from an EMBL/GenBank/DDBJ whole genome shotgun (WGS) entry which is preliminary data.</text>
</comment>
<evidence type="ECO:0000256" key="2">
    <source>
        <dbReference type="SAM" id="Phobius"/>
    </source>
</evidence>
<keyword evidence="2" id="KW-0812">Transmembrane</keyword>
<protein>
    <submittedName>
        <fullName evidence="3">Uncharacterized protein</fullName>
    </submittedName>
</protein>
<dbReference type="RefSeq" id="WP_279648946.1">
    <property type="nucleotide sequence ID" value="NZ_JAOCDG010000003.1"/>
</dbReference>
<evidence type="ECO:0000256" key="1">
    <source>
        <dbReference type="SAM" id="MobiDB-lite"/>
    </source>
</evidence>
<dbReference type="EMBL" id="JAOCDG010000003">
    <property type="protein sequence ID" value="MDH0686938.1"/>
    <property type="molecule type" value="Genomic_DNA"/>
</dbReference>
<reference evidence="3" key="1">
    <citation type="submission" date="2022-09" db="EMBL/GenBank/DDBJ databases">
        <title>Intensive care unit water sources are persistently colonized with multi-drug resistant bacteria and are the site of extensive horizontal gene transfer of antibiotic resistance genes.</title>
        <authorList>
            <person name="Diorio-Toth L."/>
        </authorList>
    </citation>
    <scope>NUCLEOTIDE SEQUENCE</scope>
    <source>
        <strain evidence="3">GD03864</strain>
    </source>
</reference>
<dbReference type="AlphaFoldDB" id="A0ABD4XW75"/>